<dbReference type="EMBL" id="KV426167">
    <property type="protein sequence ID" value="KZV86073.1"/>
    <property type="molecule type" value="Genomic_DNA"/>
</dbReference>
<gene>
    <name evidence="2" type="ORF">EXIGLDRAFT_841030</name>
</gene>
<name>A0A165E4X6_EXIGL</name>
<sequence length="475" mass="51832">MDALSRFWSGTRSHAYSSLQASESGGAGTEKQRKPVKFRQILIIACALVIPASLFLAYTMLWTTRDTSSMPRPRRFPGIRLNDIADVDARDASLPQHNLNASFPEGLSGRFVKFATQHRAAAEFGYLWTELTALSTLALAAKRAHVFRTLVLPDQTEMPLGLFLSGPAAGGNWGRGVDAPRAISSVFWETVCPAERRRVVDIDAVENELGITSSTDGKTVVDRWAKYLNELPDNCVEVGGSRGIFDPEFWTASDRAISLWPTMASSPVVTRHAWSSPVMRGVMRNLPKIVTGLSPIQANGSASVDYSAYFALRNYDDLLRPLVVLHVPSNIPCTPRFVGWAQIPALPDHDVASAACSPSVQQIVTKAGLALEQYSATLLSQQAPPRRVYIMSDDADLVKRLTEELIMMSSGMWSSVTSSRDLVLQGLESSAKMGIEIEIARRAALFVGNGFSPVTSMVTALRLSQGSSPGSIRFW</sequence>
<proteinExistence type="predicted"/>
<feature type="transmembrane region" description="Helical" evidence="1">
    <location>
        <begin position="41"/>
        <end position="62"/>
    </location>
</feature>
<dbReference type="Gene3D" id="3.40.50.11350">
    <property type="match status" value="1"/>
</dbReference>
<keyword evidence="3" id="KW-1185">Reference proteome</keyword>
<dbReference type="Proteomes" id="UP000077266">
    <property type="component" value="Unassembled WGS sequence"/>
</dbReference>
<evidence type="ECO:0000256" key="1">
    <source>
        <dbReference type="SAM" id="Phobius"/>
    </source>
</evidence>
<organism evidence="2 3">
    <name type="scientific">Exidia glandulosa HHB12029</name>
    <dbReference type="NCBI Taxonomy" id="1314781"/>
    <lineage>
        <taxon>Eukaryota</taxon>
        <taxon>Fungi</taxon>
        <taxon>Dikarya</taxon>
        <taxon>Basidiomycota</taxon>
        <taxon>Agaricomycotina</taxon>
        <taxon>Agaricomycetes</taxon>
        <taxon>Auriculariales</taxon>
        <taxon>Exidiaceae</taxon>
        <taxon>Exidia</taxon>
    </lineage>
</organism>
<dbReference type="InParanoid" id="A0A165E4X6"/>
<keyword evidence="1" id="KW-0812">Transmembrane</keyword>
<keyword evidence="1" id="KW-1133">Transmembrane helix</keyword>
<dbReference type="AlphaFoldDB" id="A0A165E4X6"/>
<reference evidence="2 3" key="1">
    <citation type="journal article" date="2016" name="Mol. Biol. Evol.">
        <title>Comparative Genomics of Early-Diverging Mushroom-Forming Fungi Provides Insights into the Origins of Lignocellulose Decay Capabilities.</title>
        <authorList>
            <person name="Nagy L.G."/>
            <person name="Riley R."/>
            <person name="Tritt A."/>
            <person name="Adam C."/>
            <person name="Daum C."/>
            <person name="Floudas D."/>
            <person name="Sun H."/>
            <person name="Yadav J.S."/>
            <person name="Pangilinan J."/>
            <person name="Larsson K.H."/>
            <person name="Matsuura K."/>
            <person name="Barry K."/>
            <person name="Labutti K."/>
            <person name="Kuo R."/>
            <person name="Ohm R.A."/>
            <person name="Bhattacharya S.S."/>
            <person name="Shirouzu T."/>
            <person name="Yoshinaga Y."/>
            <person name="Martin F.M."/>
            <person name="Grigoriev I.V."/>
            <person name="Hibbett D.S."/>
        </authorList>
    </citation>
    <scope>NUCLEOTIDE SEQUENCE [LARGE SCALE GENOMIC DNA]</scope>
    <source>
        <strain evidence="2 3">HHB12029</strain>
    </source>
</reference>
<protein>
    <submittedName>
        <fullName evidence="2">Uncharacterized protein</fullName>
    </submittedName>
</protein>
<evidence type="ECO:0000313" key="2">
    <source>
        <dbReference type="EMBL" id="KZV86073.1"/>
    </source>
</evidence>
<dbReference type="STRING" id="1314781.A0A165E4X6"/>
<dbReference type="OrthoDB" id="2559662at2759"/>
<accession>A0A165E4X6</accession>
<keyword evidence="1" id="KW-0472">Membrane</keyword>
<evidence type="ECO:0000313" key="3">
    <source>
        <dbReference type="Proteomes" id="UP000077266"/>
    </source>
</evidence>